<dbReference type="Pfam" id="PF16381">
    <property type="entry name" value="Coatomer_g_Cpla"/>
    <property type="match status" value="1"/>
</dbReference>
<dbReference type="GO" id="GO:0005783">
    <property type="term" value="C:endoplasmic reticulum"/>
    <property type="evidence" value="ECO:0007669"/>
    <property type="project" value="TreeGrafter"/>
</dbReference>
<dbReference type="STRING" id="7240.B4QSN3"/>
<protein>
    <submittedName>
        <fullName evidence="3">GD21583</fullName>
    </submittedName>
</protein>
<dbReference type="InterPro" id="IPR032154">
    <property type="entry name" value="Coatomer_g_Cpla"/>
</dbReference>
<dbReference type="InterPro" id="IPR017106">
    <property type="entry name" value="Coatomer_gsu"/>
</dbReference>
<dbReference type="InterPro" id="IPR037067">
    <property type="entry name" value="Coatomer_gsu_app_sf"/>
</dbReference>
<dbReference type="InterPro" id="IPR012295">
    <property type="entry name" value="TBP_dom_sf"/>
</dbReference>
<proteinExistence type="predicted"/>
<dbReference type="InterPro" id="IPR013041">
    <property type="entry name" value="Clathrin_app_Ig-like_sf"/>
</dbReference>
<dbReference type="Pfam" id="PF08752">
    <property type="entry name" value="COP-gamma_platf"/>
    <property type="match status" value="1"/>
</dbReference>
<feature type="domain" description="Coatomer subunit gamma C-terminal" evidence="2">
    <location>
        <begin position="54"/>
        <end position="168"/>
    </location>
</feature>
<dbReference type="EMBL" id="CM000364">
    <property type="protein sequence ID" value="EDX15130.1"/>
    <property type="molecule type" value="Genomic_DNA"/>
</dbReference>
<evidence type="ECO:0000313" key="3">
    <source>
        <dbReference type="EMBL" id="EDX15130.1"/>
    </source>
</evidence>
<dbReference type="Gene3D" id="3.30.310.10">
    <property type="entry name" value="TATA-Binding Protein"/>
    <property type="match status" value="1"/>
</dbReference>
<dbReference type="PANTHER" id="PTHR10261">
    <property type="entry name" value="COATOMER SUBUNIT GAMMA"/>
    <property type="match status" value="1"/>
</dbReference>
<accession>B4QSN3</accession>
<dbReference type="OMA" id="FAGTFSC"/>
<dbReference type="SUPFAM" id="SSF49348">
    <property type="entry name" value="Clathrin adaptor appendage domain"/>
    <property type="match status" value="1"/>
</dbReference>
<dbReference type="FunFam" id="3.30.310.10:FF:000030">
    <property type="entry name" value="Coatomer subunit gamma"/>
    <property type="match status" value="1"/>
</dbReference>
<dbReference type="GO" id="GO:0009306">
    <property type="term" value="P:protein secretion"/>
    <property type="evidence" value="ECO:0007669"/>
    <property type="project" value="TreeGrafter"/>
</dbReference>
<dbReference type="GO" id="GO:0006888">
    <property type="term" value="P:endoplasmic reticulum to Golgi vesicle-mediated transport"/>
    <property type="evidence" value="ECO:0007669"/>
    <property type="project" value="TreeGrafter"/>
</dbReference>
<dbReference type="Bgee" id="FBgn0193008">
    <property type="expression patterns" value="Expressed in embryo and 3 other cell types or tissues"/>
</dbReference>
<dbReference type="Gene3D" id="2.60.40.1480">
    <property type="entry name" value="Coatomer, gamma subunit, appendage domain"/>
    <property type="match status" value="1"/>
</dbReference>
<organism evidence="3 4">
    <name type="scientific">Drosophila simulans</name>
    <name type="common">Fruit fly</name>
    <dbReference type="NCBI Taxonomy" id="7240"/>
    <lineage>
        <taxon>Eukaryota</taxon>
        <taxon>Metazoa</taxon>
        <taxon>Ecdysozoa</taxon>
        <taxon>Arthropoda</taxon>
        <taxon>Hexapoda</taxon>
        <taxon>Insecta</taxon>
        <taxon>Pterygota</taxon>
        <taxon>Neoptera</taxon>
        <taxon>Endopterygota</taxon>
        <taxon>Diptera</taxon>
        <taxon>Brachycera</taxon>
        <taxon>Muscomorpha</taxon>
        <taxon>Ephydroidea</taxon>
        <taxon>Drosophilidae</taxon>
        <taxon>Drosophila</taxon>
        <taxon>Sophophora</taxon>
    </lineage>
</organism>
<evidence type="ECO:0000313" key="4">
    <source>
        <dbReference type="Proteomes" id="UP000000304"/>
    </source>
</evidence>
<dbReference type="InterPro" id="IPR013040">
    <property type="entry name" value="Coatomer_gsu_app_Ig-like_dom"/>
</dbReference>
<dbReference type="GO" id="GO:0005793">
    <property type="term" value="C:endoplasmic reticulum-Golgi intermediate compartment"/>
    <property type="evidence" value="ECO:0007669"/>
    <property type="project" value="TreeGrafter"/>
</dbReference>
<dbReference type="GO" id="GO:0006886">
    <property type="term" value="P:intracellular protein transport"/>
    <property type="evidence" value="ECO:0007669"/>
    <property type="project" value="InterPro"/>
</dbReference>
<dbReference type="OrthoDB" id="1074925at2759"/>
<gene>
    <name evidence="3" type="primary">Dsim\GD21583</name>
    <name evidence="3" type="ORF">Dsim_GD21583</name>
</gene>
<evidence type="ECO:0000259" key="1">
    <source>
        <dbReference type="Pfam" id="PF08752"/>
    </source>
</evidence>
<sequence>MGSFRREKDEEEDATFGATLRFVVKDCDPNTGEPESEEGYDDEYMLEDLELTVADQIQKTRKNNFQVSWDAADSEEWLQAEDTFVLSAVTTLQDAVNTIVKILGLGAANLSENVPEGTHLHTLLCSGTFRGGAEILVRAKLALSEGVTLNLTVRSTDQDVAELITAAIG</sequence>
<dbReference type="SUPFAM" id="SSF55711">
    <property type="entry name" value="Subdomain of clathrin and coatomer appendage domain"/>
    <property type="match status" value="1"/>
</dbReference>
<dbReference type="HOGENOM" id="CLU_107241_0_0_1"/>
<reference evidence="3 4" key="1">
    <citation type="journal article" date="2007" name="Nature">
        <title>Evolution of genes and genomes on the Drosophila phylogeny.</title>
        <authorList>
            <consortium name="Drosophila 12 Genomes Consortium"/>
            <person name="Clark A.G."/>
            <person name="Eisen M.B."/>
            <person name="Smith D.R."/>
            <person name="Bergman C.M."/>
            <person name="Oliver B."/>
            <person name="Markow T.A."/>
            <person name="Kaufman T.C."/>
            <person name="Kellis M."/>
            <person name="Gelbart W."/>
            <person name="Iyer V.N."/>
            <person name="Pollard D.A."/>
            <person name="Sackton T.B."/>
            <person name="Larracuente A.M."/>
            <person name="Singh N.D."/>
            <person name="Abad J.P."/>
            <person name="Abt D.N."/>
            <person name="Adryan B."/>
            <person name="Aguade M."/>
            <person name="Akashi H."/>
            <person name="Anderson W.W."/>
            <person name="Aquadro C.F."/>
            <person name="Ardell D.H."/>
            <person name="Arguello R."/>
            <person name="Artieri C.G."/>
            <person name="Barbash D.A."/>
            <person name="Barker D."/>
            <person name="Barsanti P."/>
            <person name="Batterham P."/>
            <person name="Batzoglou S."/>
            <person name="Begun D."/>
            <person name="Bhutkar A."/>
            <person name="Blanco E."/>
            <person name="Bosak S.A."/>
            <person name="Bradley R.K."/>
            <person name="Brand A.D."/>
            <person name="Brent M.R."/>
            <person name="Brooks A.N."/>
            <person name="Brown R.H."/>
            <person name="Butlin R.K."/>
            <person name="Caggese C."/>
            <person name="Calvi B.R."/>
            <person name="Bernardo de Carvalho A."/>
            <person name="Caspi A."/>
            <person name="Castrezana S."/>
            <person name="Celniker S.E."/>
            <person name="Chang J.L."/>
            <person name="Chapple C."/>
            <person name="Chatterji S."/>
            <person name="Chinwalla A."/>
            <person name="Civetta A."/>
            <person name="Clifton S.W."/>
            <person name="Comeron J.M."/>
            <person name="Costello J.C."/>
            <person name="Coyne J.A."/>
            <person name="Daub J."/>
            <person name="David R.G."/>
            <person name="Delcher A.L."/>
            <person name="Delehaunty K."/>
            <person name="Do C.B."/>
            <person name="Ebling H."/>
            <person name="Edwards K."/>
            <person name="Eickbush T."/>
            <person name="Evans J.D."/>
            <person name="Filipski A."/>
            <person name="Findeiss S."/>
            <person name="Freyhult E."/>
            <person name="Fulton L."/>
            <person name="Fulton R."/>
            <person name="Garcia A.C."/>
            <person name="Gardiner A."/>
            <person name="Garfield D.A."/>
            <person name="Garvin B.E."/>
            <person name="Gibson G."/>
            <person name="Gilbert D."/>
            <person name="Gnerre S."/>
            <person name="Godfrey J."/>
            <person name="Good R."/>
            <person name="Gotea V."/>
            <person name="Gravely B."/>
            <person name="Greenberg A.J."/>
            <person name="Griffiths-Jones S."/>
            <person name="Gross S."/>
            <person name="Guigo R."/>
            <person name="Gustafson E.A."/>
            <person name="Haerty W."/>
            <person name="Hahn M.W."/>
            <person name="Halligan D.L."/>
            <person name="Halpern A.L."/>
            <person name="Halter G.M."/>
            <person name="Han M.V."/>
            <person name="Heger A."/>
            <person name="Hillier L."/>
            <person name="Hinrichs A.S."/>
            <person name="Holmes I."/>
            <person name="Hoskins R.A."/>
            <person name="Hubisz M.J."/>
            <person name="Hultmark D."/>
            <person name="Huntley M.A."/>
            <person name="Jaffe D.B."/>
            <person name="Jagadeeshan S."/>
            <person name="Jeck W.R."/>
            <person name="Johnson J."/>
            <person name="Jones C.D."/>
            <person name="Jordan W.C."/>
            <person name="Karpen G.H."/>
            <person name="Kataoka E."/>
            <person name="Keightley P.D."/>
            <person name="Kheradpour P."/>
            <person name="Kirkness E.F."/>
            <person name="Koerich L.B."/>
            <person name="Kristiansen K."/>
            <person name="Kudrna D."/>
            <person name="Kulathinal R.J."/>
            <person name="Kumar S."/>
            <person name="Kwok R."/>
            <person name="Lander E."/>
            <person name="Langley C.H."/>
            <person name="Lapoint R."/>
            <person name="Lazzaro B.P."/>
            <person name="Lee S.J."/>
            <person name="Levesque L."/>
            <person name="Li R."/>
            <person name="Lin C.F."/>
            <person name="Lin M.F."/>
            <person name="Lindblad-Toh K."/>
            <person name="Llopart A."/>
            <person name="Long M."/>
            <person name="Low L."/>
            <person name="Lozovsky E."/>
            <person name="Lu J."/>
            <person name="Luo M."/>
            <person name="Machado C.A."/>
            <person name="Makalowski W."/>
            <person name="Marzo M."/>
            <person name="Matsuda M."/>
            <person name="Matzkin L."/>
            <person name="McAllister B."/>
            <person name="McBride C.S."/>
            <person name="McKernan B."/>
            <person name="McKernan K."/>
            <person name="Mendez-Lago M."/>
            <person name="Minx P."/>
            <person name="Mollenhauer M.U."/>
            <person name="Montooth K."/>
            <person name="Mount S.M."/>
            <person name="Mu X."/>
            <person name="Myers E."/>
            <person name="Negre B."/>
            <person name="Newfeld S."/>
            <person name="Nielsen R."/>
            <person name="Noor M.A."/>
            <person name="O'Grady P."/>
            <person name="Pachter L."/>
            <person name="Papaceit M."/>
            <person name="Parisi M.J."/>
            <person name="Parisi M."/>
            <person name="Parts L."/>
            <person name="Pedersen J.S."/>
            <person name="Pesole G."/>
            <person name="Phillippy A.M."/>
            <person name="Ponting C.P."/>
            <person name="Pop M."/>
            <person name="Porcelli D."/>
            <person name="Powell J.R."/>
            <person name="Prohaska S."/>
            <person name="Pruitt K."/>
            <person name="Puig M."/>
            <person name="Quesneville H."/>
            <person name="Ram K.R."/>
            <person name="Rand D."/>
            <person name="Rasmussen M.D."/>
            <person name="Reed L.K."/>
            <person name="Reenan R."/>
            <person name="Reily A."/>
            <person name="Remington K.A."/>
            <person name="Rieger T.T."/>
            <person name="Ritchie M.G."/>
            <person name="Robin C."/>
            <person name="Rogers Y.H."/>
            <person name="Rohde C."/>
            <person name="Rozas J."/>
            <person name="Rubenfield M.J."/>
            <person name="Ruiz A."/>
            <person name="Russo S."/>
            <person name="Salzberg S.L."/>
            <person name="Sanchez-Gracia A."/>
            <person name="Saranga D.J."/>
            <person name="Sato H."/>
            <person name="Schaeffer S.W."/>
            <person name="Schatz M.C."/>
            <person name="Schlenke T."/>
            <person name="Schwartz R."/>
            <person name="Segarra C."/>
            <person name="Singh R.S."/>
            <person name="Sirot L."/>
            <person name="Sirota M."/>
            <person name="Sisneros N.B."/>
            <person name="Smith C.D."/>
            <person name="Smith T.F."/>
            <person name="Spieth J."/>
            <person name="Stage D.E."/>
            <person name="Stark A."/>
            <person name="Stephan W."/>
            <person name="Strausberg R.L."/>
            <person name="Strempel S."/>
            <person name="Sturgill D."/>
            <person name="Sutton G."/>
            <person name="Sutton G.G."/>
            <person name="Tao W."/>
            <person name="Teichmann S."/>
            <person name="Tobari Y.N."/>
            <person name="Tomimura Y."/>
            <person name="Tsolas J.M."/>
            <person name="Valente V.L."/>
            <person name="Venter E."/>
            <person name="Venter J.C."/>
            <person name="Vicario S."/>
            <person name="Vieira F.G."/>
            <person name="Vilella A.J."/>
            <person name="Villasante A."/>
            <person name="Walenz B."/>
            <person name="Wang J."/>
            <person name="Wasserman M."/>
            <person name="Watts T."/>
            <person name="Wilson D."/>
            <person name="Wilson R.K."/>
            <person name="Wing R.A."/>
            <person name="Wolfner M.F."/>
            <person name="Wong A."/>
            <person name="Wong G.K."/>
            <person name="Wu C.I."/>
            <person name="Wu G."/>
            <person name="Yamamoto D."/>
            <person name="Yang H.P."/>
            <person name="Yang S.P."/>
            <person name="Yorke J.A."/>
            <person name="Yoshida K."/>
            <person name="Zdobnov E."/>
            <person name="Zhang P."/>
            <person name="Zhang Y."/>
            <person name="Zimin A.V."/>
            <person name="Baldwin J."/>
            <person name="Abdouelleil A."/>
            <person name="Abdulkadir J."/>
            <person name="Abebe A."/>
            <person name="Abera B."/>
            <person name="Abreu J."/>
            <person name="Acer S.C."/>
            <person name="Aftuck L."/>
            <person name="Alexander A."/>
            <person name="An P."/>
            <person name="Anderson E."/>
            <person name="Anderson S."/>
            <person name="Arachi H."/>
            <person name="Azer M."/>
            <person name="Bachantsang P."/>
            <person name="Barry A."/>
            <person name="Bayul T."/>
            <person name="Berlin A."/>
            <person name="Bessette D."/>
            <person name="Bloom T."/>
            <person name="Blye J."/>
            <person name="Boguslavskiy L."/>
            <person name="Bonnet C."/>
            <person name="Boukhgalter B."/>
            <person name="Bourzgui I."/>
            <person name="Brown A."/>
            <person name="Cahill P."/>
            <person name="Channer S."/>
            <person name="Cheshatsang Y."/>
            <person name="Chuda L."/>
            <person name="Citroen M."/>
            <person name="Collymore A."/>
            <person name="Cooke P."/>
            <person name="Costello M."/>
            <person name="D'Aco K."/>
            <person name="Daza R."/>
            <person name="De Haan G."/>
            <person name="DeGray S."/>
            <person name="DeMaso C."/>
            <person name="Dhargay N."/>
            <person name="Dooley K."/>
            <person name="Dooley E."/>
            <person name="Doricent M."/>
            <person name="Dorje P."/>
            <person name="Dorjee K."/>
            <person name="Dupes A."/>
            <person name="Elong R."/>
            <person name="Falk J."/>
            <person name="Farina A."/>
            <person name="Faro S."/>
            <person name="Ferguson D."/>
            <person name="Fisher S."/>
            <person name="Foley C.D."/>
            <person name="Franke A."/>
            <person name="Friedrich D."/>
            <person name="Gadbois L."/>
            <person name="Gearin G."/>
            <person name="Gearin C.R."/>
            <person name="Giannoukos G."/>
            <person name="Goode T."/>
            <person name="Graham J."/>
            <person name="Grandbois E."/>
            <person name="Grewal S."/>
            <person name="Gyaltsen K."/>
            <person name="Hafez N."/>
            <person name="Hagos B."/>
            <person name="Hall J."/>
            <person name="Henson C."/>
            <person name="Hollinger A."/>
            <person name="Honan T."/>
            <person name="Huard M.D."/>
            <person name="Hughes L."/>
            <person name="Hurhula B."/>
            <person name="Husby M.E."/>
            <person name="Kamat A."/>
            <person name="Kanga B."/>
            <person name="Kashin S."/>
            <person name="Khazanovich D."/>
            <person name="Kisner P."/>
            <person name="Lance K."/>
            <person name="Lara M."/>
            <person name="Lee W."/>
            <person name="Lennon N."/>
            <person name="Letendre F."/>
            <person name="LeVine R."/>
            <person name="Lipovsky A."/>
            <person name="Liu X."/>
            <person name="Liu J."/>
            <person name="Liu S."/>
            <person name="Lokyitsang T."/>
            <person name="Lokyitsang Y."/>
            <person name="Lubonja R."/>
            <person name="Lui A."/>
            <person name="MacDonald P."/>
            <person name="Magnisalis V."/>
            <person name="Maru K."/>
            <person name="Matthews C."/>
            <person name="McCusker W."/>
            <person name="McDonough S."/>
            <person name="Mehta T."/>
            <person name="Meldrim J."/>
            <person name="Meneus L."/>
            <person name="Mihai O."/>
            <person name="Mihalev A."/>
            <person name="Mihova T."/>
            <person name="Mittelman R."/>
            <person name="Mlenga V."/>
            <person name="Montmayeur A."/>
            <person name="Mulrain L."/>
            <person name="Navidi A."/>
            <person name="Naylor J."/>
            <person name="Negash T."/>
            <person name="Nguyen T."/>
            <person name="Nguyen N."/>
            <person name="Nicol R."/>
            <person name="Norbu C."/>
            <person name="Norbu N."/>
            <person name="Novod N."/>
            <person name="O'Neill B."/>
            <person name="Osman S."/>
            <person name="Markiewicz E."/>
            <person name="Oyono O.L."/>
            <person name="Patti C."/>
            <person name="Phunkhang P."/>
            <person name="Pierre F."/>
            <person name="Priest M."/>
            <person name="Raghuraman S."/>
            <person name="Rege F."/>
            <person name="Reyes R."/>
            <person name="Rise C."/>
            <person name="Rogov P."/>
            <person name="Ross K."/>
            <person name="Ryan E."/>
            <person name="Settipalli S."/>
            <person name="Shea T."/>
            <person name="Sherpa N."/>
            <person name="Shi L."/>
            <person name="Shih D."/>
            <person name="Sparrow T."/>
            <person name="Spaulding J."/>
            <person name="Stalker J."/>
            <person name="Stange-Thomann N."/>
            <person name="Stavropoulos S."/>
            <person name="Stone C."/>
            <person name="Strader C."/>
            <person name="Tesfaye S."/>
            <person name="Thomson T."/>
            <person name="Thoulutsang Y."/>
            <person name="Thoulutsang D."/>
            <person name="Topham K."/>
            <person name="Topping I."/>
            <person name="Tsamla T."/>
            <person name="Vassiliev H."/>
            <person name="Vo A."/>
            <person name="Wangchuk T."/>
            <person name="Wangdi T."/>
            <person name="Weiand M."/>
            <person name="Wilkinson J."/>
            <person name="Wilson A."/>
            <person name="Yadav S."/>
            <person name="Young G."/>
            <person name="Yu Q."/>
            <person name="Zembek L."/>
            <person name="Zhong D."/>
            <person name="Zimmer A."/>
            <person name="Zwirko Z."/>
            <person name="Jaffe D.B."/>
            <person name="Alvarez P."/>
            <person name="Brockman W."/>
            <person name="Butler J."/>
            <person name="Chin C."/>
            <person name="Gnerre S."/>
            <person name="Grabherr M."/>
            <person name="Kleber M."/>
            <person name="Mauceli E."/>
            <person name="MacCallum I."/>
        </authorList>
    </citation>
    <scope>NUCLEOTIDE SEQUENCE [LARGE SCALE GENOMIC DNA]</scope>
    <source>
        <strain evidence="4">white501</strain>
    </source>
</reference>
<dbReference type="Proteomes" id="UP000000304">
    <property type="component" value="Chromosome 3R"/>
</dbReference>
<dbReference type="PANTHER" id="PTHR10261:SF0">
    <property type="entry name" value="COATOMER SUBUNIT GAMMA-2"/>
    <property type="match status" value="1"/>
</dbReference>
<dbReference type="GO" id="GO:0072384">
    <property type="term" value="P:organelle transport along microtubule"/>
    <property type="evidence" value="ECO:0007669"/>
    <property type="project" value="TreeGrafter"/>
</dbReference>
<dbReference type="GO" id="GO:0000139">
    <property type="term" value="C:Golgi membrane"/>
    <property type="evidence" value="ECO:0007669"/>
    <property type="project" value="TreeGrafter"/>
</dbReference>
<name>B4QSN3_DROSI</name>
<dbReference type="AlphaFoldDB" id="B4QSN3"/>
<evidence type="ECO:0000259" key="2">
    <source>
        <dbReference type="Pfam" id="PF16381"/>
    </source>
</evidence>
<keyword evidence="4" id="KW-1185">Reference proteome</keyword>
<dbReference type="GO" id="GO:0005198">
    <property type="term" value="F:structural molecule activity"/>
    <property type="evidence" value="ECO:0007669"/>
    <property type="project" value="InterPro"/>
</dbReference>
<feature type="domain" description="Coatomer gamma subunit appendage Ig-like subdomain" evidence="1">
    <location>
        <begin position="7"/>
        <end position="52"/>
    </location>
</feature>
<dbReference type="InterPro" id="IPR009028">
    <property type="entry name" value="Coatomer/calthrin_app_sub_C"/>
</dbReference>
<dbReference type="GO" id="GO:0030126">
    <property type="term" value="C:COPI vesicle coat"/>
    <property type="evidence" value="ECO:0007669"/>
    <property type="project" value="InterPro"/>
</dbReference>
<dbReference type="GO" id="GO:0006891">
    <property type="term" value="P:intra-Golgi vesicle-mediated transport"/>
    <property type="evidence" value="ECO:0007669"/>
    <property type="project" value="TreeGrafter"/>
</dbReference>